<keyword evidence="6" id="KW-1185">Reference proteome</keyword>
<evidence type="ECO:0000256" key="3">
    <source>
        <dbReference type="ARBA" id="ARBA00023163"/>
    </source>
</evidence>
<dbReference type="PANTHER" id="PTHR38445">
    <property type="entry name" value="HTH-TYPE TRANSCRIPTIONAL REPRESSOR YTRA"/>
    <property type="match status" value="1"/>
</dbReference>
<evidence type="ECO:0000256" key="1">
    <source>
        <dbReference type="ARBA" id="ARBA00023015"/>
    </source>
</evidence>
<evidence type="ECO:0000313" key="5">
    <source>
        <dbReference type="EMBL" id="SHE44781.1"/>
    </source>
</evidence>
<keyword evidence="3" id="KW-0804">Transcription</keyword>
<evidence type="ECO:0000256" key="2">
    <source>
        <dbReference type="ARBA" id="ARBA00023125"/>
    </source>
</evidence>
<dbReference type="SUPFAM" id="SSF46785">
    <property type="entry name" value="Winged helix' DNA-binding domain"/>
    <property type="match status" value="1"/>
</dbReference>
<dbReference type="Proteomes" id="UP000184127">
    <property type="component" value="Unassembled WGS sequence"/>
</dbReference>
<name>A0A1M4TJY1_9THEO</name>
<keyword evidence="1" id="KW-0805">Transcription regulation</keyword>
<sequence length="121" mass="13986">MIKMLRKVDKHSGIPAYLQIVNMIKSEILLGNLQKGSQLPSIRDLQVIFDVNINTVIKALEKLKNEGYLEAEQGIGYFVKKDIDINKEVIDIIKECVLKLKNSQIDYYTAMLIFEEVWKNE</sequence>
<keyword evidence="2" id="KW-0238">DNA-binding</keyword>
<evidence type="ECO:0000313" key="6">
    <source>
        <dbReference type="Proteomes" id="UP000184127"/>
    </source>
</evidence>
<dbReference type="SMART" id="SM00345">
    <property type="entry name" value="HTH_GNTR"/>
    <property type="match status" value="1"/>
</dbReference>
<dbReference type="CDD" id="cd07377">
    <property type="entry name" value="WHTH_GntR"/>
    <property type="match status" value="1"/>
</dbReference>
<protein>
    <submittedName>
        <fullName evidence="5">Transcriptional regulator, GntR family</fullName>
    </submittedName>
</protein>
<dbReference type="GO" id="GO:0003700">
    <property type="term" value="F:DNA-binding transcription factor activity"/>
    <property type="evidence" value="ECO:0007669"/>
    <property type="project" value="InterPro"/>
</dbReference>
<evidence type="ECO:0000259" key="4">
    <source>
        <dbReference type="PROSITE" id="PS50949"/>
    </source>
</evidence>
<proteinExistence type="predicted"/>
<dbReference type="InterPro" id="IPR036388">
    <property type="entry name" value="WH-like_DNA-bd_sf"/>
</dbReference>
<feature type="domain" description="HTH gntR-type" evidence="4">
    <location>
        <begin position="14"/>
        <end position="82"/>
    </location>
</feature>
<accession>A0A1M4TJY1</accession>
<dbReference type="PANTHER" id="PTHR38445:SF7">
    <property type="entry name" value="GNTR-FAMILY TRANSCRIPTIONAL REGULATOR"/>
    <property type="match status" value="1"/>
</dbReference>
<dbReference type="Pfam" id="PF00392">
    <property type="entry name" value="GntR"/>
    <property type="match status" value="1"/>
</dbReference>
<gene>
    <name evidence="5" type="ORF">SAMN02745195_00389</name>
</gene>
<dbReference type="PROSITE" id="PS50949">
    <property type="entry name" value="HTH_GNTR"/>
    <property type="match status" value="1"/>
</dbReference>
<dbReference type="InterPro" id="IPR036390">
    <property type="entry name" value="WH_DNA-bd_sf"/>
</dbReference>
<dbReference type="GO" id="GO:0003677">
    <property type="term" value="F:DNA binding"/>
    <property type="evidence" value="ECO:0007669"/>
    <property type="project" value="UniProtKB-KW"/>
</dbReference>
<dbReference type="AlphaFoldDB" id="A0A1M4TJY1"/>
<dbReference type="EMBL" id="FQUR01000007">
    <property type="protein sequence ID" value="SHE44781.1"/>
    <property type="molecule type" value="Genomic_DNA"/>
</dbReference>
<dbReference type="InterPro" id="IPR000524">
    <property type="entry name" value="Tscrpt_reg_HTH_GntR"/>
</dbReference>
<dbReference type="Gene3D" id="1.10.10.10">
    <property type="entry name" value="Winged helix-like DNA-binding domain superfamily/Winged helix DNA-binding domain"/>
    <property type="match status" value="1"/>
</dbReference>
<organism evidence="5 6">
    <name type="scientific">Thermoanaerobacter uzonensis DSM 18761</name>
    <dbReference type="NCBI Taxonomy" id="1123369"/>
    <lineage>
        <taxon>Bacteria</taxon>
        <taxon>Bacillati</taxon>
        <taxon>Bacillota</taxon>
        <taxon>Clostridia</taxon>
        <taxon>Thermoanaerobacterales</taxon>
        <taxon>Thermoanaerobacteraceae</taxon>
        <taxon>Thermoanaerobacter</taxon>
    </lineage>
</organism>
<reference evidence="6" key="1">
    <citation type="submission" date="2016-11" db="EMBL/GenBank/DDBJ databases">
        <authorList>
            <person name="Varghese N."/>
            <person name="Submissions S."/>
        </authorList>
    </citation>
    <scope>NUCLEOTIDE SEQUENCE [LARGE SCALE GENOMIC DNA]</scope>
    <source>
        <strain evidence="6">DSM 18761</strain>
    </source>
</reference>